<keyword evidence="2" id="KW-1185">Reference proteome</keyword>
<dbReference type="Proteomes" id="UP000237105">
    <property type="component" value="Unassembled WGS sequence"/>
</dbReference>
<dbReference type="AlphaFoldDB" id="A0A2P5B4H3"/>
<sequence>MGKWVSNKWNRRQLLVCCGQHGHLRIASKHVAESILLPSSFLWVYVRTHFLLPEFGPSQAHRFSFLSSSSSLKELESTAQVEEGPREANQIGNEAILFQIFVTF</sequence>
<accession>A0A2P5B4H3</accession>
<evidence type="ECO:0000313" key="2">
    <source>
        <dbReference type="Proteomes" id="UP000237105"/>
    </source>
</evidence>
<gene>
    <name evidence="1" type="ORF">PanWU01x14_271530</name>
</gene>
<reference evidence="2" key="1">
    <citation type="submission" date="2016-06" db="EMBL/GenBank/DDBJ databases">
        <title>Parallel loss of symbiosis genes in relatives of nitrogen-fixing non-legume Parasponia.</title>
        <authorList>
            <person name="Van Velzen R."/>
            <person name="Holmer R."/>
            <person name="Bu F."/>
            <person name="Rutten L."/>
            <person name="Van Zeijl A."/>
            <person name="Liu W."/>
            <person name="Santuari L."/>
            <person name="Cao Q."/>
            <person name="Sharma T."/>
            <person name="Shen D."/>
            <person name="Roswanjaya Y."/>
            <person name="Wardhani T."/>
            <person name="Kalhor M.S."/>
            <person name="Jansen J."/>
            <person name="Van den Hoogen J."/>
            <person name="Gungor B."/>
            <person name="Hartog M."/>
            <person name="Hontelez J."/>
            <person name="Verver J."/>
            <person name="Yang W.-C."/>
            <person name="Schijlen E."/>
            <person name="Repin R."/>
            <person name="Schilthuizen M."/>
            <person name="Schranz E."/>
            <person name="Heidstra R."/>
            <person name="Miyata K."/>
            <person name="Fedorova E."/>
            <person name="Kohlen W."/>
            <person name="Bisseling T."/>
            <person name="Smit S."/>
            <person name="Geurts R."/>
        </authorList>
    </citation>
    <scope>NUCLEOTIDE SEQUENCE [LARGE SCALE GENOMIC DNA]</scope>
    <source>
        <strain evidence="2">cv. WU1-14</strain>
    </source>
</reference>
<protein>
    <submittedName>
        <fullName evidence="1">Uncharacterized protein</fullName>
    </submittedName>
</protein>
<dbReference type="EMBL" id="JXTB01000365">
    <property type="protein sequence ID" value="PON43700.1"/>
    <property type="molecule type" value="Genomic_DNA"/>
</dbReference>
<organism evidence="1 2">
    <name type="scientific">Parasponia andersonii</name>
    <name type="common">Sponia andersonii</name>
    <dbReference type="NCBI Taxonomy" id="3476"/>
    <lineage>
        <taxon>Eukaryota</taxon>
        <taxon>Viridiplantae</taxon>
        <taxon>Streptophyta</taxon>
        <taxon>Embryophyta</taxon>
        <taxon>Tracheophyta</taxon>
        <taxon>Spermatophyta</taxon>
        <taxon>Magnoliopsida</taxon>
        <taxon>eudicotyledons</taxon>
        <taxon>Gunneridae</taxon>
        <taxon>Pentapetalae</taxon>
        <taxon>rosids</taxon>
        <taxon>fabids</taxon>
        <taxon>Rosales</taxon>
        <taxon>Cannabaceae</taxon>
        <taxon>Parasponia</taxon>
    </lineage>
</organism>
<evidence type="ECO:0000313" key="1">
    <source>
        <dbReference type="EMBL" id="PON43700.1"/>
    </source>
</evidence>
<name>A0A2P5B4H3_PARAD</name>
<comment type="caution">
    <text evidence="1">The sequence shown here is derived from an EMBL/GenBank/DDBJ whole genome shotgun (WGS) entry which is preliminary data.</text>
</comment>
<proteinExistence type="predicted"/>